<comment type="caution">
    <text evidence="1">The sequence shown here is derived from an EMBL/GenBank/DDBJ whole genome shotgun (WGS) entry which is preliminary data.</text>
</comment>
<sequence length="108" mass="12165">MAQLSALQTLYRSVTDETPSVDCIKTALLTLSAPQRTLLNEVCKLFQLLIILPATNAISERSFNQCSTTYKGTMTMSQERLNHLKIPHYHQDITDSLDPNRSLLPMTI</sequence>
<evidence type="ECO:0000313" key="2">
    <source>
        <dbReference type="Proteomes" id="UP001152795"/>
    </source>
</evidence>
<organism evidence="1 2">
    <name type="scientific">Paramuricea clavata</name>
    <name type="common">Red gorgonian</name>
    <name type="synonym">Violescent sea-whip</name>
    <dbReference type="NCBI Taxonomy" id="317549"/>
    <lineage>
        <taxon>Eukaryota</taxon>
        <taxon>Metazoa</taxon>
        <taxon>Cnidaria</taxon>
        <taxon>Anthozoa</taxon>
        <taxon>Octocorallia</taxon>
        <taxon>Malacalcyonacea</taxon>
        <taxon>Plexauridae</taxon>
        <taxon>Paramuricea</taxon>
    </lineage>
</organism>
<protein>
    <submittedName>
        <fullName evidence="1">Uncharacterized protein</fullName>
    </submittedName>
</protein>
<reference evidence="1" key="1">
    <citation type="submission" date="2020-04" db="EMBL/GenBank/DDBJ databases">
        <authorList>
            <person name="Alioto T."/>
            <person name="Alioto T."/>
            <person name="Gomez Garrido J."/>
        </authorList>
    </citation>
    <scope>NUCLEOTIDE SEQUENCE</scope>
    <source>
        <strain evidence="1">A484AB</strain>
    </source>
</reference>
<dbReference type="OrthoDB" id="5961890at2759"/>
<keyword evidence="2" id="KW-1185">Reference proteome</keyword>
<evidence type="ECO:0000313" key="1">
    <source>
        <dbReference type="EMBL" id="CAB4006414.1"/>
    </source>
</evidence>
<accession>A0A6S7HMA9</accession>
<name>A0A6S7HMA9_PARCT</name>
<dbReference type="EMBL" id="CACRXK020005501">
    <property type="protein sequence ID" value="CAB4006414.1"/>
    <property type="molecule type" value="Genomic_DNA"/>
</dbReference>
<gene>
    <name evidence="1" type="ORF">PACLA_8A063959</name>
</gene>
<dbReference type="Proteomes" id="UP001152795">
    <property type="component" value="Unassembled WGS sequence"/>
</dbReference>
<dbReference type="AlphaFoldDB" id="A0A6S7HMA9"/>
<proteinExistence type="predicted"/>